<organism evidence="2 3">
    <name type="scientific">Pseudidiomarina sediminum</name>
    <dbReference type="NCBI Taxonomy" id="431675"/>
    <lineage>
        <taxon>Bacteria</taxon>
        <taxon>Pseudomonadati</taxon>
        <taxon>Pseudomonadota</taxon>
        <taxon>Gammaproteobacteria</taxon>
        <taxon>Alteromonadales</taxon>
        <taxon>Idiomarinaceae</taxon>
        <taxon>Pseudidiomarina</taxon>
    </lineage>
</organism>
<dbReference type="STRING" id="1122124.GCA_000423165_02203"/>
<sequence length="310" mass="36486">MPKRASLLFSLLVSISLLFCSSAIAKNYINIEIADEILALGEEYKIELSEGITANTYHAVDKQRLNFMPEQDKVFYEFMLIIEKGDKRWTNDVFIFSNQKNFINFDTLLFSELVDISDFRHLDHASGYQFFQNYSDHLDDSYATFKAEYEKGPLTFIEYMSPMVSMDHYMDVIYPTSAKLKEAVSNTQPKDVKPHLDIIQSFINDVGIKNRFGLMQHLDPRSPERNKGIYERGLKTLFAYFERIGYPTKFKVVKERKFEQINRPPTYWFLVELLDHNNALDDTIEMEFYFADAHGKRYIYEYDITGIHFQ</sequence>
<keyword evidence="3" id="KW-1185">Reference proteome</keyword>
<gene>
    <name evidence="2" type="ORF">CWI80_11635</name>
</gene>
<evidence type="ECO:0000256" key="1">
    <source>
        <dbReference type="SAM" id="SignalP"/>
    </source>
</evidence>
<evidence type="ECO:0000313" key="3">
    <source>
        <dbReference type="Proteomes" id="UP000287022"/>
    </source>
</evidence>
<dbReference type="EMBL" id="PIQE01000004">
    <property type="protein sequence ID" value="RUO69856.1"/>
    <property type="molecule type" value="Genomic_DNA"/>
</dbReference>
<proteinExistence type="predicted"/>
<protein>
    <submittedName>
        <fullName evidence="2">Uncharacterized protein</fullName>
    </submittedName>
</protein>
<reference evidence="3" key="1">
    <citation type="journal article" date="2018" name="Front. Microbiol.">
        <title>Genome-Based Analysis Reveals the Taxonomy and Diversity of the Family Idiomarinaceae.</title>
        <authorList>
            <person name="Liu Y."/>
            <person name="Lai Q."/>
            <person name="Shao Z."/>
        </authorList>
    </citation>
    <scope>NUCLEOTIDE SEQUENCE [LARGE SCALE GENOMIC DNA]</scope>
    <source>
        <strain evidence="3">c121</strain>
    </source>
</reference>
<feature type="signal peptide" evidence="1">
    <location>
        <begin position="1"/>
        <end position="25"/>
    </location>
</feature>
<keyword evidence="1" id="KW-0732">Signal</keyword>
<feature type="chain" id="PRO_5019322897" evidence="1">
    <location>
        <begin position="26"/>
        <end position="310"/>
    </location>
</feature>
<evidence type="ECO:0000313" key="2">
    <source>
        <dbReference type="EMBL" id="RUO69856.1"/>
    </source>
</evidence>
<dbReference type="RefSeq" id="WP_026860905.1">
    <property type="nucleotide sequence ID" value="NZ_JAHVIQ010000005.1"/>
</dbReference>
<comment type="caution">
    <text evidence="2">The sequence shown here is derived from an EMBL/GenBank/DDBJ whole genome shotgun (WGS) entry which is preliminary data.</text>
</comment>
<accession>A0A432Z0Y5</accession>
<name>A0A432Z0Y5_9GAMM</name>
<dbReference type="AlphaFoldDB" id="A0A432Z0Y5"/>
<dbReference type="Proteomes" id="UP000287022">
    <property type="component" value="Unassembled WGS sequence"/>
</dbReference>